<dbReference type="AlphaFoldDB" id="A0A453C2E6"/>
<evidence type="ECO:0000256" key="1">
    <source>
        <dbReference type="SAM" id="Phobius"/>
    </source>
</evidence>
<evidence type="ECO:0000313" key="3">
    <source>
        <dbReference type="Proteomes" id="UP000015105"/>
    </source>
</evidence>
<reference evidence="2" key="3">
    <citation type="journal article" date="2017" name="Nature">
        <title>Genome sequence of the progenitor of the wheat D genome Aegilops tauschii.</title>
        <authorList>
            <person name="Luo M.C."/>
            <person name="Gu Y.Q."/>
            <person name="Puiu D."/>
            <person name="Wang H."/>
            <person name="Twardziok S.O."/>
            <person name="Deal K.R."/>
            <person name="Huo N."/>
            <person name="Zhu T."/>
            <person name="Wang L."/>
            <person name="Wang Y."/>
            <person name="McGuire P.E."/>
            <person name="Liu S."/>
            <person name="Long H."/>
            <person name="Ramasamy R.K."/>
            <person name="Rodriguez J.C."/>
            <person name="Van S.L."/>
            <person name="Yuan L."/>
            <person name="Wang Z."/>
            <person name="Xia Z."/>
            <person name="Xiao L."/>
            <person name="Anderson O.D."/>
            <person name="Ouyang S."/>
            <person name="Liang Y."/>
            <person name="Zimin A.V."/>
            <person name="Pertea G."/>
            <person name="Qi P."/>
            <person name="Bennetzen J.L."/>
            <person name="Dai X."/>
            <person name="Dawson M.W."/>
            <person name="Muller H.G."/>
            <person name="Kugler K."/>
            <person name="Rivarola-Duarte L."/>
            <person name="Spannagl M."/>
            <person name="Mayer K.F.X."/>
            <person name="Lu F.H."/>
            <person name="Bevan M.W."/>
            <person name="Leroy P."/>
            <person name="Li P."/>
            <person name="You F.M."/>
            <person name="Sun Q."/>
            <person name="Liu Z."/>
            <person name="Lyons E."/>
            <person name="Wicker T."/>
            <person name="Salzberg S.L."/>
            <person name="Devos K.M."/>
            <person name="Dvorak J."/>
        </authorList>
    </citation>
    <scope>NUCLEOTIDE SEQUENCE [LARGE SCALE GENOMIC DNA]</scope>
    <source>
        <strain evidence="2">cv. AL8/78</strain>
    </source>
</reference>
<dbReference type="Proteomes" id="UP000015105">
    <property type="component" value="Chromosome 2D"/>
</dbReference>
<feature type="transmembrane region" description="Helical" evidence="1">
    <location>
        <begin position="50"/>
        <end position="70"/>
    </location>
</feature>
<reference evidence="2" key="4">
    <citation type="submission" date="2019-03" db="UniProtKB">
        <authorList>
            <consortium name="EnsemblPlants"/>
        </authorList>
    </citation>
    <scope>IDENTIFICATION</scope>
</reference>
<dbReference type="Gramene" id="AET2Gv20709600.9">
    <property type="protein sequence ID" value="AET2Gv20709600.9"/>
    <property type="gene ID" value="AET2Gv20709600"/>
</dbReference>
<keyword evidence="1" id="KW-0472">Membrane</keyword>
<reference evidence="3" key="1">
    <citation type="journal article" date="2014" name="Science">
        <title>Ancient hybridizations among the ancestral genomes of bread wheat.</title>
        <authorList>
            <consortium name="International Wheat Genome Sequencing Consortium,"/>
            <person name="Marcussen T."/>
            <person name="Sandve S.R."/>
            <person name="Heier L."/>
            <person name="Spannagl M."/>
            <person name="Pfeifer M."/>
            <person name="Jakobsen K.S."/>
            <person name="Wulff B.B."/>
            <person name="Steuernagel B."/>
            <person name="Mayer K.F."/>
            <person name="Olsen O.A."/>
        </authorList>
    </citation>
    <scope>NUCLEOTIDE SEQUENCE [LARGE SCALE GENOMIC DNA]</scope>
    <source>
        <strain evidence="3">cv. AL8/78</strain>
    </source>
</reference>
<organism evidence="2 3">
    <name type="scientific">Aegilops tauschii subsp. strangulata</name>
    <name type="common">Goatgrass</name>
    <dbReference type="NCBI Taxonomy" id="200361"/>
    <lineage>
        <taxon>Eukaryota</taxon>
        <taxon>Viridiplantae</taxon>
        <taxon>Streptophyta</taxon>
        <taxon>Embryophyta</taxon>
        <taxon>Tracheophyta</taxon>
        <taxon>Spermatophyta</taxon>
        <taxon>Magnoliopsida</taxon>
        <taxon>Liliopsida</taxon>
        <taxon>Poales</taxon>
        <taxon>Poaceae</taxon>
        <taxon>BOP clade</taxon>
        <taxon>Pooideae</taxon>
        <taxon>Triticodae</taxon>
        <taxon>Triticeae</taxon>
        <taxon>Triticinae</taxon>
        <taxon>Aegilops</taxon>
    </lineage>
</organism>
<feature type="transmembrane region" description="Helical" evidence="1">
    <location>
        <begin position="17"/>
        <end position="38"/>
    </location>
</feature>
<accession>A0A453C2E6</accession>
<keyword evidence="1" id="KW-0812">Transmembrane</keyword>
<name>A0A453C2E6_AEGTS</name>
<dbReference type="EnsemblPlants" id="AET2Gv20709600.9">
    <property type="protein sequence ID" value="AET2Gv20709600.9"/>
    <property type="gene ID" value="AET2Gv20709600"/>
</dbReference>
<protein>
    <submittedName>
        <fullName evidence="2">Uncharacterized protein</fullName>
    </submittedName>
</protein>
<evidence type="ECO:0000313" key="2">
    <source>
        <dbReference type="EnsemblPlants" id="AET2Gv20709600.9"/>
    </source>
</evidence>
<keyword evidence="1" id="KW-1133">Transmembrane helix</keyword>
<keyword evidence="3" id="KW-1185">Reference proteome</keyword>
<sequence length="71" mass="7884">MVVSSLSSTNNIDGYQVLLPIILVNYPNSILVLANNLIENNRFQKKSAKLVSLCNSAVLIFALRISMPIFF</sequence>
<reference evidence="2" key="5">
    <citation type="journal article" date="2021" name="G3 (Bethesda)">
        <title>Aegilops tauschii genome assembly Aet v5.0 features greater sequence contiguity and improved annotation.</title>
        <authorList>
            <person name="Wang L."/>
            <person name="Zhu T."/>
            <person name="Rodriguez J.C."/>
            <person name="Deal K.R."/>
            <person name="Dubcovsky J."/>
            <person name="McGuire P.E."/>
            <person name="Lux T."/>
            <person name="Spannagl M."/>
            <person name="Mayer K.F.X."/>
            <person name="Baldrich P."/>
            <person name="Meyers B.C."/>
            <person name="Huo N."/>
            <person name="Gu Y.Q."/>
            <person name="Zhou H."/>
            <person name="Devos K.M."/>
            <person name="Bennetzen J.L."/>
            <person name="Unver T."/>
            <person name="Budak H."/>
            <person name="Gulick P.J."/>
            <person name="Galiba G."/>
            <person name="Kalapos B."/>
            <person name="Nelson D.R."/>
            <person name="Li P."/>
            <person name="You F.M."/>
            <person name="Luo M.C."/>
            <person name="Dvorak J."/>
        </authorList>
    </citation>
    <scope>NUCLEOTIDE SEQUENCE [LARGE SCALE GENOMIC DNA]</scope>
    <source>
        <strain evidence="2">cv. AL8/78</strain>
    </source>
</reference>
<proteinExistence type="predicted"/>
<reference evidence="3" key="2">
    <citation type="journal article" date="2017" name="Nat. Plants">
        <title>The Aegilops tauschii genome reveals multiple impacts of transposons.</title>
        <authorList>
            <person name="Zhao G."/>
            <person name="Zou C."/>
            <person name="Li K."/>
            <person name="Wang K."/>
            <person name="Li T."/>
            <person name="Gao L."/>
            <person name="Zhang X."/>
            <person name="Wang H."/>
            <person name="Yang Z."/>
            <person name="Liu X."/>
            <person name="Jiang W."/>
            <person name="Mao L."/>
            <person name="Kong X."/>
            <person name="Jiao Y."/>
            <person name="Jia J."/>
        </authorList>
    </citation>
    <scope>NUCLEOTIDE SEQUENCE [LARGE SCALE GENOMIC DNA]</scope>
    <source>
        <strain evidence="3">cv. AL8/78</strain>
    </source>
</reference>